<dbReference type="HOGENOM" id="CLU_2746220_0_0_6"/>
<name>F3GMH6_PSESJ</name>
<keyword evidence="2" id="KW-1185">Reference proteome</keyword>
<evidence type="ECO:0000313" key="1">
    <source>
        <dbReference type="EMBL" id="EGH48279.1"/>
    </source>
</evidence>
<reference evidence="1 2" key="1">
    <citation type="journal article" date="2011" name="PLoS Pathog.">
        <title>Dynamic evolution of pathogenicity revealed by sequencing and comparative genomics of 19 Pseudomonas syringae isolates.</title>
        <authorList>
            <person name="Baltrus D.A."/>
            <person name="Nishimura M.T."/>
            <person name="Romanchuk A."/>
            <person name="Chang J.H."/>
            <person name="Mukhtar M.S."/>
            <person name="Cherkis K."/>
            <person name="Roach J."/>
            <person name="Grant S.R."/>
            <person name="Jones C.D."/>
            <person name="Dangl J.L."/>
        </authorList>
    </citation>
    <scope>NUCLEOTIDE SEQUENCE [LARGE SCALE GENOMIC DNA]</scope>
    <source>
        <strain evidence="1 2">1704B</strain>
    </source>
</reference>
<comment type="caution">
    <text evidence="1">The sequence shown here is derived from an EMBL/GenBank/DDBJ whole genome shotgun (WGS) entry which is preliminary data.</text>
</comment>
<gene>
    <name evidence="1" type="ORF">PSYPI_40684</name>
</gene>
<accession>F3GMH6</accession>
<dbReference type="Proteomes" id="UP000004986">
    <property type="component" value="Unassembled WGS sequence"/>
</dbReference>
<feature type="non-terminal residue" evidence="1">
    <location>
        <position position="72"/>
    </location>
</feature>
<sequence>MLTYIHITSLYRVMVNVIELLPHNFFIPHKLGMSPFLPDLINPVTLVQAFDEPQTLQRALGIGVLECFDYLS</sequence>
<proteinExistence type="predicted"/>
<organism evidence="1 2">
    <name type="scientific">Pseudomonas syringae pv. pisi str. 1704B</name>
    <dbReference type="NCBI Taxonomy" id="629263"/>
    <lineage>
        <taxon>Bacteria</taxon>
        <taxon>Pseudomonadati</taxon>
        <taxon>Pseudomonadota</taxon>
        <taxon>Gammaproteobacteria</taxon>
        <taxon>Pseudomonadales</taxon>
        <taxon>Pseudomonadaceae</taxon>
        <taxon>Pseudomonas</taxon>
        <taxon>Pseudomonas syringae</taxon>
    </lineage>
</organism>
<dbReference type="AlphaFoldDB" id="F3GMH6"/>
<dbReference type="EMBL" id="AEAI01002965">
    <property type="protein sequence ID" value="EGH48279.1"/>
    <property type="molecule type" value="Genomic_DNA"/>
</dbReference>
<evidence type="ECO:0000313" key="2">
    <source>
        <dbReference type="Proteomes" id="UP000004986"/>
    </source>
</evidence>
<protein>
    <submittedName>
        <fullName evidence="1">Uncharacterized protein</fullName>
    </submittedName>
</protein>